<dbReference type="InterPro" id="IPR011701">
    <property type="entry name" value="MFS"/>
</dbReference>
<evidence type="ECO:0000313" key="8">
    <source>
        <dbReference type="Proteomes" id="UP000811619"/>
    </source>
</evidence>
<feature type="transmembrane region" description="Helical" evidence="5">
    <location>
        <begin position="237"/>
        <end position="258"/>
    </location>
</feature>
<comment type="subcellular location">
    <subcellularLocation>
        <location evidence="1">Membrane</location>
        <topology evidence="1">Multi-pass membrane protein</topology>
    </subcellularLocation>
</comment>
<dbReference type="InterPro" id="IPR036259">
    <property type="entry name" value="MFS_trans_sf"/>
</dbReference>
<feature type="transmembrane region" description="Helical" evidence="5">
    <location>
        <begin position="205"/>
        <end position="225"/>
    </location>
</feature>
<name>A0A8K0NEP3_9HYPO</name>
<feature type="transmembrane region" description="Helical" evidence="5">
    <location>
        <begin position="164"/>
        <end position="184"/>
    </location>
</feature>
<keyword evidence="8" id="KW-1185">Reference proteome</keyword>
<dbReference type="GO" id="GO:0016020">
    <property type="term" value="C:membrane"/>
    <property type="evidence" value="ECO:0007669"/>
    <property type="project" value="UniProtKB-SubCell"/>
</dbReference>
<dbReference type="InterPro" id="IPR020846">
    <property type="entry name" value="MFS_dom"/>
</dbReference>
<dbReference type="PROSITE" id="PS50850">
    <property type="entry name" value="MFS"/>
    <property type="match status" value="1"/>
</dbReference>
<dbReference type="PANTHER" id="PTHR23502:SF60">
    <property type="entry name" value="MAJOR FACILITATOR SUPERFAMILY (MFS) PROFILE DOMAIN-CONTAINING PROTEIN-RELATED"/>
    <property type="match status" value="1"/>
</dbReference>
<dbReference type="PANTHER" id="PTHR23502">
    <property type="entry name" value="MAJOR FACILITATOR SUPERFAMILY"/>
    <property type="match status" value="1"/>
</dbReference>
<dbReference type="Pfam" id="PF07690">
    <property type="entry name" value="MFS_1"/>
    <property type="match status" value="1"/>
</dbReference>
<evidence type="ECO:0000313" key="7">
    <source>
        <dbReference type="EMBL" id="KAG5914367.1"/>
    </source>
</evidence>
<feature type="transmembrane region" description="Helical" evidence="5">
    <location>
        <begin position="40"/>
        <end position="60"/>
    </location>
</feature>
<dbReference type="EMBL" id="SRPY01001127">
    <property type="protein sequence ID" value="KAG5914367.1"/>
    <property type="molecule type" value="Genomic_DNA"/>
</dbReference>
<dbReference type="OrthoDB" id="6770063at2759"/>
<keyword evidence="2 5" id="KW-0812">Transmembrane</keyword>
<dbReference type="SUPFAM" id="SSF103473">
    <property type="entry name" value="MFS general substrate transporter"/>
    <property type="match status" value="1"/>
</dbReference>
<protein>
    <recommendedName>
        <fullName evidence="6">Major facilitator superfamily (MFS) profile domain-containing protein</fullName>
    </recommendedName>
</protein>
<feature type="transmembrane region" description="Helical" evidence="5">
    <location>
        <begin position="270"/>
        <end position="289"/>
    </location>
</feature>
<accession>A0A8K0NEP3</accession>
<feature type="transmembrane region" description="Helical" evidence="5">
    <location>
        <begin position="301"/>
        <end position="320"/>
    </location>
</feature>
<keyword evidence="3 5" id="KW-1133">Transmembrane helix</keyword>
<dbReference type="GO" id="GO:0022857">
    <property type="term" value="F:transmembrane transporter activity"/>
    <property type="evidence" value="ECO:0007669"/>
    <property type="project" value="InterPro"/>
</dbReference>
<evidence type="ECO:0000256" key="4">
    <source>
        <dbReference type="ARBA" id="ARBA00023136"/>
    </source>
</evidence>
<organism evidence="7 8">
    <name type="scientific">Claviceps africana</name>
    <dbReference type="NCBI Taxonomy" id="83212"/>
    <lineage>
        <taxon>Eukaryota</taxon>
        <taxon>Fungi</taxon>
        <taxon>Dikarya</taxon>
        <taxon>Ascomycota</taxon>
        <taxon>Pezizomycotina</taxon>
        <taxon>Sordariomycetes</taxon>
        <taxon>Hypocreomycetidae</taxon>
        <taxon>Hypocreales</taxon>
        <taxon>Clavicipitaceae</taxon>
        <taxon>Claviceps</taxon>
    </lineage>
</organism>
<evidence type="ECO:0000256" key="3">
    <source>
        <dbReference type="ARBA" id="ARBA00022989"/>
    </source>
</evidence>
<sequence length="331" mass="36581">MYRANERGHSLALATFIPYMGPALGPIVGGITSQHLPWKWLFWILSMFDAGIVVVGFFFLPETYTPVLLERKAAQLRRHGGGQDGDAPGPVPRTGRLDRAVCRDLSRRLGANLVRPLSLLVYRPAIQVIAAVMALNFGVYCLLLSTYATLFIERYHQSETVSSLNYIALAVGTITASQAGGPLLDWIYRRMKARHGGEGVPEFRVPFMVPGVVMMPVGIFLYGWAAEKKLHWMVVDVGTAIFVCGSFVLGQGILAYLLDEFKHTASANAASRMLSNILGFAFPIFAPAMYQSLGYGWGNTLLGFIWVVCGFPIPVIFWFYGPRLRALGRKE</sequence>
<comment type="caution">
    <text evidence="7">The sequence shown here is derived from an EMBL/GenBank/DDBJ whole genome shotgun (WGS) entry which is preliminary data.</text>
</comment>
<evidence type="ECO:0000259" key="6">
    <source>
        <dbReference type="PROSITE" id="PS50850"/>
    </source>
</evidence>
<evidence type="ECO:0000256" key="2">
    <source>
        <dbReference type="ARBA" id="ARBA00022692"/>
    </source>
</evidence>
<evidence type="ECO:0000256" key="5">
    <source>
        <dbReference type="SAM" id="Phobius"/>
    </source>
</evidence>
<feature type="domain" description="Major facilitator superfamily (MFS) profile" evidence="6">
    <location>
        <begin position="1"/>
        <end position="325"/>
    </location>
</feature>
<dbReference type="AlphaFoldDB" id="A0A8K0NEP3"/>
<gene>
    <name evidence="7" type="ORF">E4U42_000524</name>
</gene>
<dbReference type="Proteomes" id="UP000811619">
    <property type="component" value="Unassembled WGS sequence"/>
</dbReference>
<evidence type="ECO:0000256" key="1">
    <source>
        <dbReference type="ARBA" id="ARBA00004141"/>
    </source>
</evidence>
<proteinExistence type="predicted"/>
<feature type="transmembrane region" description="Helical" evidence="5">
    <location>
        <begin position="12"/>
        <end position="34"/>
    </location>
</feature>
<reference evidence="7" key="1">
    <citation type="journal article" date="2020" name="bioRxiv">
        <title>Whole genome comparisons of ergot fungi reveals the divergence and evolution of species within the genus Claviceps are the result of varying mechanisms driving genome evolution and host range expansion.</title>
        <authorList>
            <person name="Wyka S.A."/>
            <person name="Mondo S.J."/>
            <person name="Liu M."/>
            <person name="Dettman J."/>
            <person name="Nalam V."/>
            <person name="Broders K.D."/>
        </authorList>
    </citation>
    <scope>NUCLEOTIDE SEQUENCE</scope>
    <source>
        <strain evidence="7">CCC 489</strain>
    </source>
</reference>
<keyword evidence="4 5" id="KW-0472">Membrane</keyword>
<feature type="transmembrane region" description="Helical" evidence="5">
    <location>
        <begin position="125"/>
        <end position="152"/>
    </location>
</feature>
<dbReference type="Gene3D" id="1.20.1250.20">
    <property type="entry name" value="MFS general substrate transporter like domains"/>
    <property type="match status" value="1"/>
</dbReference>